<dbReference type="SUPFAM" id="SSF52821">
    <property type="entry name" value="Rhodanese/Cell cycle control phosphatase"/>
    <property type="match status" value="1"/>
</dbReference>
<accession>A0A9D5CN81</accession>
<name>A0A9D5CN81_9LILI</name>
<dbReference type="FunFam" id="3.40.250.10:FF:000022">
    <property type="entry name" value="Thiosulfate sulfurtransferase/rhodanese-like domain-containing protein 2"/>
    <property type="match status" value="1"/>
</dbReference>
<dbReference type="PANTHER" id="PTHR43268">
    <property type="entry name" value="THIOSULFATE SULFURTRANSFERASE/RHODANESE-LIKE DOMAIN-CONTAINING PROTEIN 2"/>
    <property type="match status" value="1"/>
</dbReference>
<organism evidence="2 3">
    <name type="scientific">Dioscorea zingiberensis</name>
    <dbReference type="NCBI Taxonomy" id="325984"/>
    <lineage>
        <taxon>Eukaryota</taxon>
        <taxon>Viridiplantae</taxon>
        <taxon>Streptophyta</taxon>
        <taxon>Embryophyta</taxon>
        <taxon>Tracheophyta</taxon>
        <taxon>Spermatophyta</taxon>
        <taxon>Magnoliopsida</taxon>
        <taxon>Liliopsida</taxon>
        <taxon>Dioscoreales</taxon>
        <taxon>Dioscoreaceae</taxon>
        <taxon>Dioscorea</taxon>
    </lineage>
</organism>
<gene>
    <name evidence="2" type="ORF">J5N97_018395</name>
</gene>
<protein>
    <recommendedName>
        <fullName evidence="1">Rhodanese domain-containing protein</fullName>
    </recommendedName>
</protein>
<dbReference type="InterPro" id="IPR040503">
    <property type="entry name" value="TRHO_N"/>
</dbReference>
<evidence type="ECO:0000259" key="1">
    <source>
        <dbReference type="PROSITE" id="PS50206"/>
    </source>
</evidence>
<dbReference type="Proteomes" id="UP001085076">
    <property type="component" value="Miscellaneous, Linkage group lg04"/>
</dbReference>
<comment type="caution">
    <text evidence="2">The sequence shown here is derived from an EMBL/GenBank/DDBJ whole genome shotgun (WGS) entry which is preliminary data.</text>
</comment>
<dbReference type="Pfam" id="PF00581">
    <property type="entry name" value="Rhodanese"/>
    <property type="match status" value="1"/>
</dbReference>
<dbReference type="SUPFAM" id="SSF53474">
    <property type="entry name" value="alpha/beta-Hydrolases"/>
    <property type="match status" value="1"/>
</dbReference>
<dbReference type="InterPro" id="IPR029058">
    <property type="entry name" value="AB_hydrolase_fold"/>
</dbReference>
<dbReference type="InterPro" id="IPR036873">
    <property type="entry name" value="Rhodanese-like_dom_sf"/>
</dbReference>
<dbReference type="AlphaFoldDB" id="A0A9D5CN81"/>
<dbReference type="InterPro" id="IPR005645">
    <property type="entry name" value="FSH-like_dom"/>
</dbReference>
<evidence type="ECO:0000313" key="3">
    <source>
        <dbReference type="Proteomes" id="UP001085076"/>
    </source>
</evidence>
<reference evidence="2" key="1">
    <citation type="submission" date="2021-03" db="EMBL/GenBank/DDBJ databases">
        <authorList>
            <person name="Li Z."/>
            <person name="Yang C."/>
        </authorList>
    </citation>
    <scope>NUCLEOTIDE SEQUENCE</scope>
    <source>
        <strain evidence="2">Dzin_1.0</strain>
        <tissue evidence="2">Leaf</tissue>
    </source>
</reference>
<dbReference type="Pfam" id="PF12368">
    <property type="entry name" value="Rhodanese_C"/>
    <property type="match status" value="1"/>
</dbReference>
<evidence type="ECO:0000313" key="2">
    <source>
        <dbReference type="EMBL" id="KAJ0976430.1"/>
    </source>
</evidence>
<dbReference type="EMBL" id="JAGGNH010000004">
    <property type="protein sequence ID" value="KAJ0976430.1"/>
    <property type="molecule type" value="Genomic_DNA"/>
</dbReference>
<proteinExistence type="predicted"/>
<reference evidence="2" key="2">
    <citation type="journal article" date="2022" name="Hortic Res">
        <title>The genome of Dioscorea zingiberensis sheds light on the biosynthesis, origin and evolution of the medicinally important diosgenin saponins.</title>
        <authorList>
            <person name="Li Y."/>
            <person name="Tan C."/>
            <person name="Li Z."/>
            <person name="Guo J."/>
            <person name="Li S."/>
            <person name="Chen X."/>
            <person name="Wang C."/>
            <person name="Dai X."/>
            <person name="Yang H."/>
            <person name="Song W."/>
            <person name="Hou L."/>
            <person name="Xu J."/>
            <person name="Tong Z."/>
            <person name="Xu A."/>
            <person name="Yuan X."/>
            <person name="Wang W."/>
            <person name="Yang Q."/>
            <person name="Chen L."/>
            <person name="Sun Z."/>
            <person name="Wang K."/>
            <person name="Pan B."/>
            <person name="Chen J."/>
            <person name="Bao Y."/>
            <person name="Liu F."/>
            <person name="Qi X."/>
            <person name="Gang D.R."/>
            <person name="Wen J."/>
            <person name="Li J."/>
        </authorList>
    </citation>
    <scope>NUCLEOTIDE SEQUENCE</scope>
    <source>
        <strain evidence="2">Dzin_1.0</strain>
    </source>
</reference>
<dbReference type="Gene3D" id="3.40.50.1820">
    <property type="entry name" value="alpha/beta hydrolase"/>
    <property type="match status" value="1"/>
</dbReference>
<dbReference type="InterPro" id="IPR020936">
    <property type="entry name" value="TrhO"/>
</dbReference>
<dbReference type="OrthoDB" id="25002at2759"/>
<dbReference type="Pfam" id="PF17773">
    <property type="entry name" value="UPF0176_N"/>
    <property type="match status" value="1"/>
</dbReference>
<dbReference type="SMART" id="SM00450">
    <property type="entry name" value="RHOD"/>
    <property type="match status" value="1"/>
</dbReference>
<feature type="domain" description="Rhodanese" evidence="1">
    <location>
        <begin position="156"/>
        <end position="256"/>
    </location>
</feature>
<sequence>MAESGYEGEGEGEGVLLYYKYAEIPDVLALAVFYESRCRALGLLGRVRVAPHGVNVTIGGKMSSLEKHIAEMRSDTLFDGTDFKLASCDQPSDDKIAKECGFTNLSIRIVKELVTLSSDPSLKSPEISDAGKHLSAMDFHSFLQDAENAVDSQESIHQKLILLDARNVYETRIGKFQIPNVKTLDPEIRQYSDLPAWIEEHSDQLRGKQVLMYCTGGIRCEMASAYIRSKGVGFENVFQLFGGIQRYLEQFPDGGYFKGKNFVFDHRISVGSQDGNILGTCLICGLPFDDYSSRCRCMHCRMLVLVCYSCQGEFSERYVCELCQRHGKGSKMLPLKDNPMHSDLTPDSLESTAVELTLLASQQDSDSDLSRRNGSGPHRKLRILCLHGFRQNASTFKGRTFSLAKKLKSVVEFTFIDAPHVLPFIYGEHPSKAKQCSSEQPPPQGNCKKRFAWLVSSKSNHTEELGWRMADEPFDPLQYQQQTDGFEESYSYIRQVLSQSGPFDGILGFSQGAAMAALLCEKQQRSHSLHDFRFAILCSGFSAFPYKMINRSIKCPSLHIYGHKQGQDRQIAPHVSSELADLFDQECSMVIEHDYGHIIPTQQPYIDQVKEFLARFI</sequence>
<dbReference type="Gene3D" id="3.30.70.100">
    <property type="match status" value="1"/>
</dbReference>
<dbReference type="PANTHER" id="PTHR43268:SF6">
    <property type="entry name" value="THIOSULFATE SULFURTRANSFERASE_RHODANESE-LIKE DOMAIN-CONTAINING PROTEIN 2"/>
    <property type="match status" value="1"/>
</dbReference>
<dbReference type="Pfam" id="PF03959">
    <property type="entry name" value="FSH1"/>
    <property type="match status" value="1"/>
</dbReference>
<dbReference type="Gene3D" id="3.40.250.10">
    <property type="entry name" value="Rhodanese-like domain"/>
    <property type="match status" value="1"/>
</dbReference>
<dbReference type="PROSITE" id="PS50206">
    <property type="entry name" value="RHODANESE_3"/>
    <property type="match status" value="1"/>
</dbReference>
<dbReference type="InterPro" id="IPR022111">
    <property type="entry name" value="Rhodanese_C"/>
</dbReference>
<dbReference type="FunFam" id="3.30.70.100:FF:000045">
    <property type="entry name" value="Rhodanese-like domain-containing protein 6"/>
    <property type="match status" value="1"/>
</dbReference>
<dbReference type="InterPro" id="IPR001763">
    <property type="entry name" value="Rhodanese-like_dom"/>
</dbReference>
<dbReference type="FunFam" id="3.40.50.1820:FF:000073">
    <property type="entry name" value="esterase OVCA2 isoform X6"/>
    <property type="match status" value="1"/>
</dbReference>
<keyword evidence="3" id="KW-1185">Reference proteome</keyword>